<evidence type="ECO:0000259" key="13">
    <source>
        <dbReference type="Pfam" id="PF24797"/>
    </source>
</evidence>
<dbReference type="InterPro" id="IPR039857">
    <property type="entry name" value="Ift122/121"/>
</dbReference>
<dbReference type="GO" id="GO:0097730">
    <property type="term" value="C:non-motile cilium"/>
    <property type="evidence" value="ECO:0007669"/>
    <property type="project" value="TreeGrafter"/>
</dbReference>
<keyword evidence="8" id="KW-0966">Cell projection</keyword>
<dbReference type="Gene3D" id="2.130.10.10">
    <property type="entry name" value="YVTN repeat-like/Quinoprotein amine dehydrogenase"/>
    <property type="match status" value="1"/>
</dbReference>
<dbReference type="GO" id="GO:0061512">
    <property type="term" value="P:protein localization to cilium"/>
    <property type="evidence" value="ECO:0007669"/>
    <property type="project" value="TreeGrafter"/>
</dbReference>
<dbReference type="InterPro" id="IPR017233">
    <property type="entry name" value="WDR35"/>
</dbReference>
<evidence type="ECO:0000256" key="5">
    <source>
        <dbReference type="ARBA" id="ARBA00022794"/>
    </source>
</evidence>
<dbReference type="Pfam" id="PF24797">
    <property type="entry name" value="Beta-prop_WDR35_TULP_N"/>
    <property type="match status" value="1"/>
</dbReference>
<feature type="domain" description="IFT121-like zinc finger" evidence="10">
    <location>
        <begin position="1082"/>
        <end position="1124"/>
    </location>
</feature>
<dbReference type="InterPro" id="IPR001680">
    <property type="entry name" value="WD40_rpt"/>
</dbReference>
<evidence type="ECO:0000259" key="11">
    <source>
        <dbReference type="Pfam" id="PF23387"/>
    </source>
</evidence>
<dbReference type="Pfam" id="PF23145">
    <property type="entry name" value="Zf_2nd_IFT121"/>
    <property type="match status" value="1"/>
</dbReference>
<evidence type="ECO:0000259" key="10">
    <source>
        <dbReference type="Pfam" id="PF23145"/>
    </source>
</evidence>
<evidence type="ECO:0000256" key="2">
    <source>
        <dbReference type="ARBA" id="ARBA00022490"/>
    </source>
</evidence>
<dbReference type="InterPro" id="IPR057361">
    <property type="entry name" value="TPR_WDR35"/>
</dbReference>
<dbReference type="PANTHER" id="PTHR12764">
    <property type="entry name" value="WD REPEAT DOMAIN-RELATED"/>
    <property type="match status" value="1"/>
</dbReference>
<dbReference type="Pfam" id="PF25768">
    <property type="entry name" value="TPR_IFT121"/>
    <property type="match status" value="1"/>
</dbReference>
<accession>A0A7S3RGG4</accession>
<gene>
    <name evidence="15" type="ORF">EHUX00137_LOCUS1854</name>
</gene>
<evidence type="ECO:0000313" key="15">
    <source>
        <dbReference type="EMBL" id="CAE0523601.1"/>
    </source>
</evidence>
<name>A0A7S3RGG4_EMIHU</name>
<dbReference type="InterPro" id="IPR056159">
    <property type="entry name" value="Beta-prop_IFT121_TULP_N"/>
</dbReference>
<dbReference type="InterPro" id="IPR057979">
    <property type="entry name" value="TPR_IFT121"/>
</dbReference>
<dbReference type="SMART" id="SM00320">
    <property type="entry name" value="WD40"/>
    <property type="match status" value="3"/>
</dbReference>
<feature type="domain" description="IFT121-like TPR repeats" evidence="14">
    <location>
        <begin position="954"/>
        <end position="1051"/>
    </location>
</feature>
<dbReference type="InterPro" id="IPR056158">
    <property type="entry name" value="Beta-prop_IFT121_2nd"/>
</dbReference>
<dbReference type="InterPro" id="IPR056170">
    <property type="entry name" value="Znf_IFT121-like"/>
</dbReference>
<feature type="domain" description="IFT80/172/WDR35 TPR" evidence="11">
    <location>
        <begin position="633"/>
        <end position="725"/>
    </location>
</feature>
<evidence type="ECO:0000256" key="6">
    <source>
        <dbReference type="ARBA" id="ARBA00023069"/>
    </source>
</evidence>
<keyword evidence="2" id="KW-0963">Cytoplasm</keyword>
<evidence type="ECO:0000256" key="3">
    <source>
        <dbReference type="ARBA" id="ARBA00022574"/>
    </source>
</evidence>
<evidence type="ECO:0000256" key="4">
    <source>
        <dbReference type="ARBA" id="ARBA00022737"/>
    </source>
</evidence>
<evidence type="ECO:0000256" key="7">
    <source>
        <dbReference type="ARBA" id="ARBA00023212"/>
    </source>
</evidence>
<keyword evidence="4" id="KW-0677">Repeat</keyword>
<feature type="domain" description="IFT121 second beta-propeller" evidence="12">
    <location>
        <begin position="278"/>
        <end position="602"/>
    </location>
</feature>
<keyword evidence="7" id="KW-0206">Cytoskeleton</keyword>
<dbReference type="PROSITE" id="PS50294">
    <property type="entry name" value="WD_REPEATS_REGION"/>
    <property type="match status" value="1"/>
</dbReference>
<keyword evidence="5" id="KW-0970">Cilium biogenesis/degradation</keyword>
<comment type="subcellular location">
    <subcellularLocation>
        <location evidence="1">Cytoplasm</location>
        <location evidence="1">Cytoskeleton</location>
        <location evidence="1">Cilium basal body</location>
    </subcellularLocation>
</comment>
<dbReference type="GO" id="GO:0030991">
    <property type="term" value="C:intraciliary transport particle A"/>
    <property type="evidence" value="ECO:0007669"/>
    <property type="project" value="TreeGrafter"/>
</dbReference>
<dbReference type="PIRSF" id="PIRSF037536">
    <property type="entry name" value="WD_repeat_p35"/>
    <property type="match status" value="1"/>
</dbReference>
<evidence type="ECO:0008006" key="16">
    <source>
        <dbReference type="Google" id="ProtNLM"/>
    </source>
</evidence>
<dbReference type="Pfam" id="PF23390">
    <property type="entry name" value="Beta-prop_WDR35_2nd"/>
    <property type="match status" value="1"/>
</dbReference>
<dbReference type="EMBL" id="HBIR01002641">
    <property type="protein sequence ID" value="CAE0523601.1"/>
    <property type="molecule type" value="Transcribed_RNA"/>
</dbReference>
<dbReference type="PROSITE" id="PS50082">
    <property type="entry name" value="WD_REPEATS_2"/>
    <property type="match status" value="1"/>
</dbReference>
<dbReference type="PANTHER" id="PTHR12764:SF5">
    <property type="entry name" value="LD29485P"/>
    <property type="match status" value="1"/>
</dbReference>
<proteinExistence type="predicted"/>
<feature type="repeat" description="WD" evidence="9">
    <location>
        <begin position="5"/>
        <end position="36"/>
    </location>
</feature>
<dbReference type="Pfam" id="PF25170">
    <property type="entry name" value="TPR_WDR35"/>
    <property type="match status" value="1"/>
</dbReference>
<evidence type="ECO:0000256" key="9">
    <source>
        <dbReference type="PROSITE-ProRule" id="PRU00221"/>
    </source>
</evidence>
<keyword evidence="3 9" id="KW-0853">WD repeat</keyword>
<evidence type="ECO:0000259" key="14">
    <source>
        <dbReference type="Pfam" id="PF25768"/>
    </source>
</evidence>
<protein>
    <recommendedName>
        <fullName evidence="16">Anaphase-promoting complex subunit 4 WD40 domain-containing protein</fullName>
    </recommendedName>
</protein>
<evidence type="ECO:0000256" key="1">
    <source>
        <dbReference type="ARBA" id="ARBA00004120"/>
    </source>
</evidence>
<keyword evidence="6" id="KW-0969">Cilium</keyword>
<evidence type="ECO:0000259" key="12">
    <source>
        <dbReference type="Pfam" id="PF23390"/>
    </source>
</evidence>
<dbReference type="InterPro" id="IPR056157">
    <property type="entry name" value="TPR_IFT80_172_dom"/>
</dbReference>
<dbReference type="Pfam" id="PF23387">
    <property type="entry name" value="TPR_IFT80_172"/>
    <property type="match status" value="1"/>
</dbReference>
<dbReference type="GO" id="GO:1905515">
    <property type="term" value="P:non-motile cilium assembly"/>
    <property type="evidence" value="ECO:0007669"/>
    <property type="project" value="TreeGrafter"/>
</dbReference>
<dbReference type="GO" id="GO:0035721">
    <property type="term" value="P:intraciliary retrograde transport"/>
    <property type="evidence" value="ECO:0007669"/>
    <property type="project" value="TreeGrafter"/>
</dbReference>
<reference evidence="15" key="1">
    <citation type="submission" date="2021-01" db="EMBL/GenBank/DDBJ databases">
        <authorList>
            <person name="Corre E."/>
            <person name="Pelletier E."/>
            <person name="Niang G."/>
            <person name="Scheremetjew M."/>
            <person name="Finn R."/>
            <person name="Kale V."/>
            <person name="Holt S."/>
            <person name="Cochrane G."/>
            <person name="Meng A."/>
            <person name="Brown T."/>
            <person name="Cohen L."/>
        </authorList>
    </citation>
    <scope>NUCLEOTIDE SEQUENCE</scope>
    <source>
        <strain evidence="15">379</strain>
    </source>
</reference>
<dbReference type="AlphaFoldDB" id="A0A7S3RGG4"/>
<dbReference type="SUPFAM" id="SSF82171">
    <property type="entry name" value="DPP6 N-terminal domain-like"/>
    <property type="match status" value="1"/>
</dbReference>
<evidence type="ECO:0000256" key="8">
    <source>
        <dbReference type="ARBA" id="ARBA00023273"/>
    </source>
</evidence>
<sequence>MNQTLEGHEGMVRCVCWNENHRKLTTADQNGLIIVWMLHKGQWYEEMINNRNQSTVRGMKWTPDGSRICIVYEDGMVIVGSNDGNRLWGKEIKSGDLAHVEWSPDGRNLLFCTAACEVHVYDAHGNFVANLPLYCLESVAGPTALAGVHWYDGAEGLLAIDQPVLAIGLQNGRLQLMRHEVDEEPVLVDSGMTVAELHWSTNGSMLAVSGHRSTSSSAGEKRAISMVQFYSPTGQHLRTLKVPGAGISAFSWEGGSLRIALAVDSFIYFANLRPDYRWGFLGETLVFAYTTAERQGTSLLFWDTQSGERLTKLLAKPLVALCTASDCCVYATQAEDAQHQHVLRLCNAIGSPLDQKYIDFEPVFLAMSAFHVVAASADAVYVWQYRTLLSKLTSVDAGTGLTRRKEGRERCWHIDDSLNASSEPLAMVAGREASDDPIIALAASATCLLVARESGALLRYSLPHVALECSYKIRTKPQSMALNCSSNRLSIIDVQGVLTLLDIDASGGTRDVLATPASAEDAPVRLERKDVWDFRWAEDDPSMFVAMEKTRLAIFNDTTPEEPVLSSAYLCSFRGLEVRAVHLDDLTNDPETPRSDLVQTFETQALRETRERLASSGAAEASAYVEQHPHPRLWRSVADAALQKLDFPLADKAFVHCQDYMGVQLVKRLKLLDDAKKQAAEVAAYFNRFDEAERIYCDLDRRDLALQLRSNIGDWAKVVKLAQQGGGDDATLMQAWRRIGDEHAEAGRMDKAAQFYAQAQDNEALVDACYRNGDYEGLTKLCSDLPGGTPLLVDIGRKLGSVGMVGEAADALVKGGEVSEAIELCFAQHQYHSATALAHRQNCYPALQTALKQYATQLIESGQTLCAVELYRKASQHTEAARLLSRLAADVGAARNNPLRAKKLFVAAALEVERMRQSMLSGQAPQGGTQAAAQTLQSLVSQDNATGGDKWLESSWRGAEAYHFLLLAQRQLHSGRMVDAMRTALRLREYESILPAEEVYSLIALAAFHAKHYGQCSRAFMRLQQLAATPAQIAETAKLALSIFTRNPPDDPASPPLECPNCDAAITDCDSSCSDCGAFFAACVVSGKPVREPHLAAKCRSCKHSFLEEEARGKRHCALCHAQLPVFAS</sequence>
<feature type="domain" description="IFT121/TULP4 N-terminal" evidence="13">
    <location>
        <begin position="1"/>
        <end position="273"/>
    </location>
</feature>
<dbReference type="InterPro" id="IPR015943">
    <property type="entry name" value="WD40/YVTN_repeat-like_dom_sf"/>
</dbReference>
<organism evidence="15">
    <name type="scientific">Emiliania huxleyi</name>
    <name type="common">Coccolithophore</name>
    <name type="synonym">Pontosphaera huxleyi</name>
    <dbReference type="NCBI Taxonomy" id="2903"/>
    <lineage>
        <taxon>Eukaryota</taxon>
        <taxon>Haptista</taxon>
        <taxon>Haptophyta</taxon>
        <taxon>Prymnesiophyceae</taxon>
        <taxon>Isochrysidales</taxon>
        <taxon>Noelaerhabdaceae</taxon>
        <taxon>Emiliania</taxon>
    </lineage>
</organism>
<dbReference type="Gene3D" id="1.25.40.470">
    <property type="match status" value="1"/>
</dbReference>